<dbReference type="Pfam" id="PF04972">
    <property type="entry name" value="BON"/>
    <property type="match status" value="2"/>
</dbReference>
<name>A0A7G8BIF1_9BACT</name>
<dbReference type="InterPro" id="IPR007055">
    <property type="entry name" value="BON_dom"/>
</dbReference>
<evidence type="ECO:0000256" key="1">
    <source>
        <dbReference type="SAM" id="SignalP"/>
    </source>
</evidence>
<proteinExistence type="predicted"/>
<dbReference type="PANTHER" id="PTHR34606:SF15">
    <property type="entry name" value="BON DOMAIN-CONTAINING PROTEIN"/>
    <property type="match status" value="1"/>
</dbReference>
<dbReference type="InterPro" id="IPR051686">
    <property type="entry name" value="Lipoprotein_DolP"/>
</dbReference>
<evidence type="ECO:0000259" key="2">
    <source>
        <dbReference type="PROSITE" id="PS50914"/>
    </source>
</evidence>
<feature type="chain" id="PRO_5028876634" evidence="1">
    <location>
        <begin position="26"/>
        <end position="188"/>
    </location>
</feature>
<dbReference type="AlphaFoldDB" id="A0A7G8BIF1"/>
<dbReference type="PROSITE" id="PS50914">
    <property type="entry name" value="BON"/>
    <property type="match status" value="1"/>
</dbReference>
<dbReference type="RefSeq" id="WP_186743276.1">
    <property type="nucleotide sequence ID" value="NZ_CP060394.1"/>
</dbReference>
<dbReference type="PROSITE" id="PS51257">
    <property type="entry name" value="PROKAR_LIPOPROTEIN"/>
    <property type="match status" value="1"/>
</dbReference>
<protein>
    <submittedName>
        <fullName evidence="3">BON domain-containing protein</fullName>
    </submittedName>
</protein>
<gene>
    <name evidence="3" type="ORF">H7849_25640</name>
</gene>
<sequence length="188" mass="19669">MNRSKRYKFLTGSVAILAGALVVSGCNNKPTHPDEKSAVTNALGSNSLSSVSVSQDQDKGVMTLTGDVASADQKSQAEALVKQAAPDYTVANEIGVRPSGAESQAKAVDSNLDSAIEDNFKASLKANKHLDDQSIDYSAKNGTLLLKGSVKTAAQKTEAGKLAKEVPNVQQVVNEIEVKPGKHSTTQS</sequence>
<reference evidence="3 4" key="1">
    <citation type="submission" date="2020-08" db="EMBL/GenBank/DDBJ databases">
        <title>Edaphobacter telluris sp. nov. and Acidobacterium dinghuensis sp. nov., two acidobacteria isolated from forest soil.</title>
        <authorList>
            <person name="Fu J."/>
            <person name="Qiu L."/>
        </authorList>
    </citation>
    <scope>NUCLEOTIDE SEQUENCE [LARGE SCALE GENOMIC DNA]</scope>
    <source>
        <strain evidence="3">4Y35</strain>
    </source>
</reference>
<dbReference type="Proteomes" id="UP000515312">
    <property type="component" value="Chromosome"/>
</dbReference>
<dbReference type="EMBL" id="CP060394">
    <property type="protein sequence ID" value="QNI32321.1"/>
    <property type="molecule type" value="Genomic_DNA"/>
</dbReference>
<dbReference type="Gene3D" id="3.30.1340.30">
    <property type="match status" value="2"/>
</dbReference>
<evidence type="ECO:0000313" key="4">
    <source>
        <dbReference type="Proteomes" id="UP000515312"/>
    </source>
</evidence>
<organism evidence="3 4">
    <name type="scientific">Alloacidobacterium dinghuense</name>
    <dbReference type="NCBI Taxonomy" id="2763107"/>
    <lineage>
        <taxon>Bacteria</taxon>
        <taxon>Pseudomonadati</taxon>
        <taxon>Acidobacteriota</taxon>
        <taxon>Terriglobia</taxon>
        <taxon>Terriglobales</taxon>
        <taxon>Acidobacteriaceae</taxon>
        <taxon>Alloacidobacterium</taxon>
    </lineage>
</organism>
<dbReference type="KEGG" id="adin:H7849_25640"/>
<feature type="domain" description="BON" evidence="2">
    <location>
        <begin position="112"/>
        <end position="180"/>
    </location>
</feature>
<keyword evidence="1" id="KW-0732">Signal</keyword>
<dbReference type="PANTHER" id="PTHR34606">
    <property type="entry name" value="BON DOMAIN-CONTAINING PROTEIN"/>
    <property type="match status" value="1"/>
</dbReference>
<evidence type="ECO:0000313" key="3">
    <source>
        <dbReference type="EMBL" id="QNI32321.1"/>
    </source>
</evidence>
<keyword evidence="4" id="KW-1185">Reference proteome</keyword>
<accession>A0A7G8BIF1</accession>
<feature type="signal peptide" evidence="1">
    <location>
        <begin position="1"/>
        <end position="25"/>
    </location>
</feature>